<protein>
    <submittedName>
        <fullName evidence="1">Uncharacterized protein</fullName>
    </submittedName>
</protein>
<dbReference type="InParanoid" id="A0A1B7MMT8"/>
<reference evidence="1 2" key="1">
    <citation type="submission" date="2016-06" db="EMBL/GenBank/DDBJ databases">
        <title>Comparative genomics of the ectomycorrhizal sister species Rhizopogon vinicolor and Rhizopogon vesiculosus (Basidiomycota: Boletales) reveals a divergence of the mating type B locus.</title>
        <authorList>
            <consortium name="DOE Joint Genome Institute"/>
            <person name="Mujic A.B."/>
            <person name="Kuo A."/>
            <person name="Tritt A."/>
            <person name="Lipzen A."/>
            <person name="Chen C."/>
            <person name="Johnson J."/>
            <person name="Sharma A."/>
            <person name="Barry K."/>
            <person name="Grigoriev I.V."/>
            <person name="Spatafora J.W."/>
        </authorList>
    </citation>
    <scope>NUCLEOTIDE SEQUENCE [LARGE SCALE GENOMIC DNA]</scope>
    <source>
        <strain evidence="1 2">AM-OR11-026</strain>
    </source>
</reference>
<keyword evidence="2" id="KW-1185">Reference proteome</keyword>
<sequence length="219" mass="24868">MPDPAIVKVPRLIPSEQSQPVQLGIVQDKRDCHISCGGSTTAYDVSKEQHQQDLSILHAWQSVGLESAANVPEISERDGVWDDVWSWHSETSRGAEDTTSSVHMFALQCLGSRQRRLELADDKREPVLRDGVCDSVGPDIDKGPVCSWVTVFVRFKCESIRRRPRRMMYWPLNLVWFLLRVISATLQEHQEVSCQGGEQTADWRGPYAVVRAFGHLELW</sequence>
<accession>A0A1B7MMT8</accession>
<proteinExistence type="predicted"/>
<dbReference type="EMBL" id="KV448689">
    <property type="protein sequence ID" value="OAX33892.1"/>
    <property type="molecule type" value="Genomic_DNA"/>
</dbReference>
<dbReference type="Proteomes" id="UP000092154">
    <property type="component" value="Unassembled WGS sequence"/>
</dbReference>
<evidence type="ECO:0000313" key="2">
    <source>
        <dbReference type="Proteomes" id="UP000092154"/>
    </source>
</evidence>
<gene>
    <name evidence="1" type="ORF">K503DRAFT_786165</name>
</gene>
<dbReference type="AlphaFoldDB" id="A0A1B7MMT8"/>
<evidence type="ECO:0000313" key="1">
    <source>
        <dbReference type="EMBL" id="OAX33892.1"/>
    </source>
</evidence>
<name>A0A1B7MMT8_9AGAM</name>
<organism evidence="1 2">
    <name type="scientific">Rhizopogon vinicolor AM-OR11-026</name>
    <dbReference type="NCBI Taxonomy" id="1314800"/>
    <lineage>
        <taxon>Eukaryota</taxon>
        <taxon>Fungi</taxon>
        <taxon>Dikarya</taxon>
        <taxon>Basidiomycota</taxon>
        <taxon>Agaricomycotina</taxon>
        <taxon>Agaricomycetes</taxon>
        <taxon>Agaricomycetidae</taxon>
        <taxon>Boletales</taxon>
        <taxon>Suillineae</taxon>
        <taxon>Rhizopogonaceae</taxon>
        <taxon>Rhizopogon</taxon>
    </lineage>
</organism>